<dbReference type="Gene3D" id="3.10.105.10">
    <property type="entry name" value="Dipeptide-binding Protein, Domain 3"/>
    <property type="match status" value="1"/>
</dbReference>
<dbReference type="GO" id="GO:0030288">
    <property type="term" value="C:outer membrane-bounded periplasmic space"/>
    <property type="evidence" value="ECO:0007669"/>
    <property type="project" value="UniProtKB-ARBA"/>
</dbReference>
<dbReference type="GO" id="GO:0043190">
    <property type="term" value="C:ATP-binding cassette (ABC) transporter complex"/>
    <property type="evidence" value="ECO:0007669"/>
    <property type="project" value="InterPro"/>
</dbReference>
<dbReference type="CDD" id="cd00995">
    <property type="entry name" value="PBP2_NikA_DppA_OppA_like"/>
    <property type="match status" value="1"/>
</dbReference>
<name>A0A933LQE1_UNCTE</name>
<dbReference type="PANTHER" id="PTHR30290:SF38">
    <property type="entry name" value="D,D-DIPEPTIDE-BINDING PERIPLASMIC PROTEIN DDPA-RELATED"/>
    <property type="match status" value="1"/>
</dbReference>
<dbReference type="SUPFAM" id="SSF53850">
    <property type="entry name" value="Periplasmic binding protein-like II"/>
    <property type="match status" value="1"/>
</dbReference>
<dbReference type="PIRSF" id="PIRSF002741">
    <property type="entry name" value="MppA"/>
    <property type="match status" value="1"/>
</dbReference>
<evidence type="ECO:0000259" key="3">
    <source>
        <dbReference type="Pfam" id="PF00496"/>
    </source>
</evidence>
<dbReference type="PROSITE" id="PS01040">
    <property type="entry name" value="SBP_BACTERIAL_5"/>
    <property type="match status" value="1"/>
</dbReference>
<dbReference type="GO" id="GO:1904680">
    <property type="term" value="F:peptide transmembrane transporter activity"/>
    <property type="evidence" value="ECO:0007669"/>
    <property type="project" value="TreeGrafter"/>
</dbReference>
<evidence type="ECO:0000313" key="5">
    <source>
        <dbReference type="Proteomes" id="UP000772181"/>
    </source>
</evidence>
<sequence length="552" mass="61151">MDARKKSSYEDGSSPLSRRMLLKMAGLTGLGWAVGARGIFSGSEWKAEAASSEKEKPQSGGILTYGQAGDPPNFDIISSATYMALHALSPVYNNLIMYDPMAPNKIIGDLAEKWEVSPDGKIYTFSLKRGVKFHDGKPFTSVDCKFTLDRVRNPPSGTVSPRRASLAVVDGIETPDDHTLRVVLKRPAPSLLDILAQGWMMIFPKHVIEEKGDMKKDAIGTGPFKLKKYTRGVSIELVRNPEYHVKGRPYLDGVTFFIIPDPGTAMANLRTGQLLFHGLLTGDEARAVEKESGGRVAIQKSLVVGFDSLNINGKRKPWDDIRVRKAASLAINREEANKVVMSGDGQVSGVMMPGGIWALPPEELEKIPGYGKKIPANLAEAKKLLAEAGHPNGFTATLLTRKGTFFEPLSVFVKDQLAQIGIEAKLDVQETATAYEMLNKRAFDLAPWKHGHSIDDPDSVFGEFFTCDAVRNYSDVCDKEVDELYVKQSQTMDFAERKKLVNLMDKKVLLTLGKIPLYYSARFIAHSNRVQNYSIHPSVYNNQRLQDVWIKK</sequence>
<dbReference type="EMBL" id="JACQWF010000295">
    <property type="protein sequence ID" value="MBI4596040.1"/>
    <property type="molecule type" value="Genomic_DNA"/>
</dbReference>
<dbReference type="Pfam" id="PF00496">
    <property type="entry name" value="SBP_bac_5"/>
    <property type="match status" value="1"/>
</dbReference>
<organism evidence="4 5">
    <name type="scientific">Tectimicrobiota bacterium</name>
    <dbReference type="NCBI Taxonomy" id="2528274"/>
    <lineage>
        <taxon>Bacteria</taxon>
        <taxon>Pseudomonadati</taxon>
        <taxon>Nitrospinota/Tectimicrobiota group</taxon>
        <taxon>Candidatus Tectimicrobiota</taxon>
    </lineage>
</organism>
<dbReference type="GO" id="GO:0015833">
    <property type="term" value="P:peptide transport"/>
    <property type="evidence" value="ECO:0007669"/>
    <property type="project" value="TreeGrafter"/>
</dbReference>
<proteinExistence type="inferred from homology"/>
<comment type="similarity">
    <text evidence="1">Belongs to the bacterial solute-binding protein 5 family.</text>
</comment>
<reference evidence="4" key="1">
    <citation type="submission" date="2020-07" db="EMBL/GenBank/DDBJ databases">
        <title>Huge and variable diversity of episymbiotic CPR bacteria and DPANN archaea in groundwater ecosystems.</title>
        <authorList>
            <person name="He C.Y."/>
            <person name="Keren R."/>
            <person name="Whittaker M."/>
            <person name="Farag I.F."/>
            <person name="Doudna J."/>
            <person name="Cate J.H.D."/>
            <person name="Banfield J.F."/>
        </authorList>
    </citation>
    <scope>NUCLEOTIDE SEQUENCE</scope>
    <source>
        <strain evidence="4">NC_groundwater_1482_Ag_S-0.65um_47_24</strain>
    </source>
</reference>
<dbReference type="PROSITE" id="PS51318">
    <property type="entry name" value="TAT"/>
    <property type="match status" value="1"/>
</dbReference>
<evidence type="ECO:0000313" key="4">
    <source>
        <dbReference type="EMBL" id="MBI4596040.1"/>
    </source>
</evidence>
<dbReference type="InterPro" id="IPR000914">
    <property type="entry name" value="SBP_5_dom"/>
</dbReference>
<dbReference type="InterPro" id="IPR030678">
    <property type="entry name" value="Peptide/Ni-bd"/>
</dbReference>
<feature type="domain" description="Solute-binding protein family 5" evidence="3">
    <location>
        <begin position="105"/>
        <end position="469"/>
    </location>
</feature>
<gene>
    <name evidence="4" type="ORF">HY730_06640</name>
</gene>
<dbReference type="InterPro" id="IPR006311">
    <property type="entry name" value="TAT_signal"/>
</dbReference>
<dbReference type="Proteomes" id="UP000772181">
    <property type="component" value="Unassembled WGS sequence"/>
</dbReference>
<dbReference type="InterPro" id="IPR023765">
    <property type="entry name" value="SBP_5_CS"/>
</dbReference>
<dbReference type="InterPro" id="IPR039424">
    <property type="entry name" value="SBP_5"/>
</dbReference>
<protein>
    <submittedName>
        <fullName evidence="4">ABC transporter substrate-binding protein</fullName>
    </submittedName>
</protein>
<dbReference type="PANTHER" id="PTHR30290">
    <property type="entry name" value="PERIPLASMIC BINDING COMPONENT OF ABC TRANSPORTER"/>
    <property type="match status" value="1"/>
</dbReference>
<keyword evidence="2" id="KW-0732">Signal</keyword>
<evidence type="ECO:0000256" key="1">
    <source>
        <dbReference type="ARBA" id="ARBA00005695"/>
    </source>
</evidence>
<dbReference type="Gene3D" id="3.40.190.10">
    <property type="entry name" value="Periplasmic binding protein-like II"/>
    <property type="match status" value="1"/>
</dbReference>
<evidence type="ECO:0000256" key="2">
    <source>
        <dbReference type="ARBA" id="ARBA00022729"/>
    </source>
</evidence>
<comment type="caution">
    <text evidence="4">The sequence shown here is derived from an EMBL/GenBank/DDBJ whole genome shotgun (WGS) entry which is preliminary data.</text>
</comment>
<dbReference type="AlphaFoldDB" id="A0A933LQE1"/>
<accession>A0A933LQE1</accession>